<protein>
    <recommendedName>
        <fullName evidence="8">ComX pheromone</fullName>
    </recommendedName>
    <alternativeName>
        <fullName evidence="9">Competence pheromone</fullName>
    </alternativeName>
</protein>
<keyword evidence="4" id="KW-0178">Competence</keyword>
<dbReference type="AlphaFoldDB" id="A0A1I2HK55"/>
<dbReference type="STRING" id="1045775.SAMN05216378_5824"/>
<comment type="subunit">
    <text evidence="7">Interacts directly with the sensor histidine kinase ComP and stimulates its activity.</text>
</comment>
<sequence>MLKDAIRTLAASKEKMSMVMGGQLQLAGVSAAEHKALQDALKNQDEKKGNYTLAVWG</sequence>
<evidence type="ECO:0000256" key="6">
    <source>
        <dbReference type="ARBA" id="ARBA00023289"/>
    </source>
</evidence>
<evidence type="ECO:0000256" key="1">
    <source>
        <dbReference type="ARBA" id="ARBA00004613"/>
    </source>
</evidence>
<organism evidence="10 11">
    <name type="scientific">Paenibacillus catalpae</name>
    <dbReference type="NCBI Taxonomy" id="1045775"/>
    <lineage>
        <taxon>Bacteria</taxon>
        <taxon>Bacillati</taxon>
        <taxon>Bacillota</taxon>
        <taxon>Bacilli</taxon>
        <taxon>Bacillales</taxon>
        <taxon>Paenibacillaceae</taxon>
        <taxon>Paenibacillus</taxon>
    </lineage>
</organism>
<evidence type="ECO:0000256" key="2">
    <source>
        <dbReference type="ARBA" id="ARBA00022525"/>
    </source>
</evidence>
<evidence type="ECO:0000256" key="9">
    <source>
        <dbReference type="ARBA" id="ARBA00030321"/>
    </source>
</evidence>
<keyword evidence="5" id="KW-0449">Lipoprotein</keyword>
<evidence type="ECO:0000256" key="8">
    <source>
        <dbReference type="ARBA" id="ARBA00029545"/>
    </source>
</evidence>
<gene>
    <name evidence="10" type="ORF">SAMN05216378_5824</name>
</gene>
<evidence type="ECO:0000256" key="3">
    <source>
        <dbReference type="ARBA" id="ARBA00023044"/>
    </source>
</evidence>
<dbReference type="Pfam" id="PF05952">
    <property type="entry name" value="ComX"/>
    <property type="match status" value="1"/>
</dbReference>
<name>A0A1I2HK55_9BACL</name>
<dbReference type="Proteomes" id="UP000198855">
    <property type="component" value="Unassembled WGS sequence"/>
</dbReference>
<accession>A0A1I2HK55</accession>
<evidence type="ECO:0000256" key="7">
    <source>
        <dbReference type="ARBA" id="ARBA00029483"/>
    </source>
</evidence>
<reference evidence="11" key="1">
    <citation type="submission" date="2016-10" db="EMBL/GenBank/DDBJ databases">
        <authorList>
            <person name="Varghese N."/>
            <person name="Submissions S."/>
        </authorList>
    </citation>
    <scope>NUCLEOTIDE SEQUENCE [LARGE SCALE GENOMIC DNA]</scope>
    <source>
        <strain evidence="11">CGMCC 1.10784</strain>
    </source>
</reference>
<keyword evidence="6" id="KW-0636">Prenylation</keyword>
<dbReference type="RefSeq" id="WP_175533060.1">
    <property type="nucleotide sequence ID" value="NZ_FOMT01000007.1"/>
</dbReference>
<comment type="subcellular location">
    <subcellularLocation>
        <location evidence="1">Secreted</location>
    </subcellularLocation>
</comment>
<dbReference type="EMBL" id="FOMT01000007">
    <property type="protein sequence ID" value="SFF29227.1"/>
    <property type="molecule type" value="Genomic_DNA"/>
</dbReference>
<proteinExistence type="predicted"/>
<keyword evidence="3" id="KW-0588">Pheromone</keyword>
<evidence type="ECO:0000313" key="10">
    <source>
        <dbReference type="EMBL" id="SFF29227.1"/>
    </source>
</evidence>
<dbReference type="GO" id="GO:0005186">
    <property type="term" value="F:pheromone activity"/>
    <property type="evidence" value="ECO:0007669"/>
    <property type="project" value="UniProtKB-KW"/>
</dbReference>
<dbReference type="InterPro" id="IPR009233">
    <property type="entry name" value="Competence_ComX_Bacillus"/>
</dbReference>
<dbReference type="GO" id="GO:0030420">
    <property type="term" value="P:establishment of competence for transformation"/>
    <property type="evidence" value="ECO:0007669"/>
    <property type="project" value="UniProtKB-KW"/>
</dbReference>
<evidence type="ECO:0000256" key="5">
    <source>
        <dbReference type="ARBA" id="ARBA00023288"/>
    </source>
</evidence>
<keyword evidence="11" id="KW-1185">Reference proteome</keyword>
<keyword evidence="2" id="KW-0964">Secreted</keyword>
<dbReference type="GO" id="GO:0005576">
    <property type="term" value="C:extracellular region"/>
    <property type="evidence" value="ECO:0007669"/>
    <property type="project" value="UniProtKB-SubCell"/>
</dbReference>
<evidence type="ECO:0000256" key="4">
    <source>
        <dbReference type="ARBA" id="ARBA00023287"/>
    </source>
</evidence>
<evidence type="ECO:0000313" key="11">
    <source>
        <dbReference type="Proteomes" id="UP000198855"/>
    </source>
</evidence>